<dbReference type="OrthoDB" id="2662568at2"/>
<reference evidence="1 2" key="1">
    <citation type="submission" date="2017-03" db="EMBL/GenBank/DDBJ databases">
        <title>Isolation of Levoglucosan Utilizing Bacteria.</title>
        <authorList>
            <person name="Arya A.S."/>
        </authorList>
    </citation>
    <scope>NUCLEOTIDE SEQUENCE [LARGE SCALE GENOMIC DNA]</scope>
    <source>
        <strain evidence="1 2">MEC069</strain>
    </source>
</reference>
<gene>
    <name evidence="1" type="ORF">B5M42_19210</name>
</gene>
<comment type="caution">
    <text evidence="1">The sequence shown here is derived from an EMBL/GenBank/DDBJ whole genome shotgun (WGS) entry which is preliminary data.</text>
</comment>
<dbReference type="RefSeq" id="WP_134755762.1">
    <property type="nucleotide sequence ID" value="NZ_MYFO02000002.1"/>
</dbReference>
<protein>
    <submittedName>
        <fullName evidence="1">Uncharacterized protein</fullName>
    </submittedName>
</protein>
<dbReference type="AlphaFoldDB" id="A0A4Y8PXL1"/>
<proteinExistence type="predicted"/>
<sequence length="162" mass="18915">MNGKYFINDYGKLTINEISKLEGHEGEHEVDERLPLSVWYGRILDKKLADLSDGDIAKLIRQNVHLPHVVPEGIKRIHLNPIAGDLGDFELLEAFNYIDVEEWKLELQLSYEVKIFFIKLLEKIERNELDLPQDKERFSEEDREELKGNIEKTINTLQEALS</sequence>
<organism evidence="1 2">
    <name type="scientific">Paenibacillus athensensis</name>
    <dbReference type="NCBI Taxonomy" id="1967502"/>
    <lineage>
        <taxon>Bacteria</taxon>
        <taxon>Bacillati</taxon>
        <taxon>Bacillota</taxon>
        <taxon>Bacilli</taxon>
        <taxon>Bacillales</taxon>
        <taxon>Paenibacillaceae</taxon>
        <taxon>Paenibacillus</taxon>
    </lineage>
</organism>
<dbReference type="InterPro" id="IPR040547">
    <property type="entry name" value="CdiI"/>
</dbReference>
<dbReference type="Pfam" id="PF18616">
    <property type="entry name" value="CdiI_3"/>
    <property type="match status" value="1"/>
</dbReference>
<dbReference type="Proteomes" id="UP000298246">
    <property type="component" value="Unassembled WGS sequence"/>
</dbReference>
<keyword evidence="2" id="KW-1185">Reference proteome</keyword>
<accession>A0A4Y8PXL1</accession>
<dbReference type="CDD" id="cd20691">
    <property type="entry name" value="CdiI_EC536-like"/>
    <property type="match status" value="1"/>
</dbReference>
<evidence type="ECO:0000313" key="2">
    <source>
        <dbReference type="Proteomes" id="UP000298246"/>
    </source>
</evidence>
<dbReference type="EMBL" id="MYFO01000031">
    <property type="protein sequence ID" value="TFE84834.1"/>
    <property type="molecule type" value="Genomic_DNA"/>
</dbReference>
<evidence type="ECO:0000313" key="1">
    <source>
        <dbReference type="EMBL" id="TFE84834.1"/>
    </source>
</evidence>
<name>A0A4Y8PXL1_9BACL</name>